<dbReference type="InterPro" id="IPR007831">
    <property type="entry name" value="T2SS_GspE_N"/>
</dbReference>
<keyword evidence="4 7" id="KW-0812">Transmembrane</keyword>
<feature type="domain" description="Glycosyltransferase 2-like" evidence="9">
    <location>
        <begin position="335"/>
        <end position="528"/>
    </location>
</feature>
<evidence type="ECO:0000256" key="3">
    <source>
        <dbReference type="ARBA" id="ARBA00022679"/>
    </source>
</evidence>
<proteinExistence type="predicted"/>
<keyword evidence="3" id="KW-0808">Transferase</keyword>
<dbReference type="Gene3D" id="3.90.550.10">
    <property type="entry name" value="Spore Coat Polysaccharide Biosynthesis Protein SpsA, Chain A"/>
    <property type="match status" value="1"/>
</dbReference>
<accession>A0A916LKR2</accession>
<evidence type="ECO:0000259" key="9">
    <source>
        <dbReference type="Pfam" id="PF13632"/>
    </source>
</evidence>
<evidence type="ECO:0000313" key="10">
    <source>
        <dbReference type="EMBL" id="CUT03010.1"/>
    </source>
</evidence>
<evidence type="ECO:0000256" key="1">
    <source>
        <dbReference type="ARBA" id="ARBA00004141"/>
    </source>
</evidence>
<evidence type="ECO:0000256" key="5">
    <source>
        <dbReference type="ARBA" id="ARBA00022989"/>
    </source>
</evidence>
<dbReference type="InterPro" id="IPR037257">
    <property type="entry name" value="T2SS_E_N_sf"/>
</dbReference>
<comment type="caution">
    <text evidence="10">The sequence shown here is derived from an EMBL/GenBank/DDBJ whole genome shotgun (WGS) entry which is preliminary data.</text>
</comment>
<reference evidence="10 11" key="1">
    <citation type="submission" date="2015-11" db="EMBL/GenBank/DDBJ databases">
        <authorList>
            <person name="Varghese N."/>
        </authorList>
    </citation>
    <scope>NUCLEOTIDE SEQUENCE [LARGE SCALE GENOMIC DNA]</scope>
    <source>
        <strain evidence="10 11">JGI-25</strain>
    </source>
</reference>
<keyword evidence="6 7" id="KW-0472">Membrane</keyword>
<dbReference type="Gene3D" id="3.30.300.160">
    <property type="entry name" value="Type II secretion system, protein E, N-terminal domain"/>
    <property type="match status" value="1"/>
</dbReference>
<dbReference type="InterPro" id="IPR050321">
    <property type="entry name" value="Glycosyltr_2/OpgH_subfam"/>
</dbReference>
<evidence type="ECO:0000313" key="11">
    <source>
        <dbReference type="Proteomes" id="UP000243105"/>
    </source>
</evidence>
<feature type="transmembrane region" description="Helical" evidence="7">
    <location>
        <begin position="542"/>
        <end position="560"/>
    </location>
</feature>
<dbReference type="SUPFAM" id="SSF53448">
    <property type="entry name" value="Nucleotide-diphospho-sugar transferases"/>
    <property type="match status" value="1"/>
</dbReference>
<feature type="domain" description="Type II secretion system protein GspE N-terminal" evidence="8">
    <location>
        <begin position="69"/>
        <end position="149"/>
    </location>
</feature>
<dbReference type="Proteomes" id="UP000243105">
    <property type="component" value="Unassembled WGS sequence"/>
</dbReference>
<dbReference type="EMBL" id="CZVV01000079">
    <property type="protein sequence ID" value="CUT03010.1"/>
    <property type="molecule type" value="Genomic_DNA"/>
</dbReference>
<dbReference type="CDD" id="cd06427">
    <property type="entry name" value="CESA_like_2"/>
    <property type="match status" value="1"/>
</dbReference>
<feature type="transmembrane region" description="Helical" evidence="7">
    <location>
        <begin position="572"/>
        <end position="591"/>
    </location>
</feature>
<evidence type="ECO:0008006" key="12">
    <source>
        <dbReference type="Google" id="ProtNLM"/>
    </source>
</evidence>
<dbReference type="AlphaFoldDB" id="A0A916LKR2"/>
<comment type="subcellular location">
    <subcellularLocation>
        <location evidence="1">Membrane</location>
        <topology evidence="1">Multi-pass membrane protein</topology>
    </subcellularLocation>
</comment>
<dbReference type="RefSeq" id="WP_072264038.1">
    <property type="nucleotide sequence ID" value="NZ_CZVV01000079.1"/>
</dbReference>
<dbReference type="PANTHER" id="PTHR43867">
    <property type="entry name" value="CELLULOSE SYNTHASE CATALYTIC SUBUNIT A [UDP-FORMING]"/>
    <property type="match status" value="1"/>
</dbReference>
<evidence type="ECO:0000256" key="7">
    <source>
        <dbReference type="SAM" id="Phobius"/>
    </source>
</evidence>
<name>A0A916LKR2_KRYT1</name>
<evidence type="ECO:0000259" key="8">
    <source>
        <dbReference type="Pfam" id="PF05157"/>
    </source>
</evidence>
<dbReference type="InterPro" id="IPR029044">
    <property type="entry name" value="Nucleotide-diphossugar_trans"/>
</dbReference>
<sequence length="625" mass="72683">MFPEVGKDLEKKRTIAKYLLKKGIITEQQIEEIEKFCDETGWSFAKVCLTFGYVSRIKWAEILEEIGFNLIDLKKEKIDKGVVSYLNMLVMEQYLGVPIRKENGKVVVAVVDPTDVEFIELVKNIFKSDVKVISAMDVDIVWVLHKYLGPPFCRIAIYNLLWKDPDRSAVVTITGAQTAVIVAIITIYLIYFSINPISALIFVNIIVAFLYLFSILFKFVLSLVGARYELQEIVKAEEIKSIPDEKLPIYTILLPVYKEPRVISKLVESISRLDYPKFKLDVKLLLEEDDIETIEAIKKIDFPAVFEPIVVPSEVPKTKPKACDYGLLFARGKYLTIYDAEDVPDSDQLKKVVALFDKLPEEYICVQCALNYYNREENFLTRMFTLEYSYWFDYMLPGLNRLGLPIPLGGTSNHFKKNKLEELAGWDPFNVTEDADLGIRAYAKGYKVAVLDSTTYEEANKALKNWIRQRSRWIKGYIQTYLVHMRHPVELIKKVGLKGFISFQLFIGGTPFVFLANPVMWFIFIIWLLTKSDLIGLVFPDWVMYISNFNFLLGNTLMIYMNMMSVFRRKYYNLLPFALLNPFYWILHSIASYKALWQLISNPFYWEKTEHGISEFFKYIHHPKK</sequence>
<feature type="transmembrane region" description="Helical" evidence="7">
    <location>
        <begin position="169"/>
        <end position="191"/>
    </location>
</feature>
<evidence type="ECO:0000256" key="4">
    <source>
        <dbReference type="ARBA" id="ARBA00022692"/>
    </source>
</evidence>
<keyword evidence="5 7" id="KW-1133">Transmembrane helix</keyword>
<feature type="transmembrane region" description="Helical" evidence="7">
    <location>
        <begin position="503"/>
        <end position="530"/>
    </location>
</feature>
<dbReference type="SUPFAM" id="SSF160246">
    <property type="entry name" value="EspE N-terminal domain-like"/>
    <property type="match status" value="1"/>
</dbReference>
<dbReference type="PANTHER" id="PTHR43867:SF2">
    <property type="entry name" value="CELLULOSE SYNTHASE CATALYTIC SUBUNIT A [UDP-FORMING]"/>
    <property type="match status" value="1"/>
</dbReference>
<protein>
    <recommendedName>
        <fullName evidence="12">Type II secretion system protein GspE N-terminal domain-containing protein</fullName>
    </recommendedName>
</protein>
<evidence type="ECO:0000256" key="2">
    <source>
        <dbReference type="ARBA" id="ARBA00022676"/>
    </source>
</evidence>
<dbReference type="GO" id="GO:0016020">
    <property type="term" value="C:membrane"/>
    <property type="evidence" value="ECO:0007669"/>
    <property type="project" value="UniProtKB-SubCell"/>
</dbReference>
<gene>
    <name evidence="10" type="ORF">JGI25_01160</name>
</gene>
<dbReference type="InterPro" id="IPR001173">
    <property type="entry name" value="Glyco_trans_2-like"/>
</dbReference>
<dbReference type="Pfam" id="PF05157">
    <property type="entry name" value="MshEN"/>
    <property type="match status" value="1"/>
</dbReference>
<organism evidence="10 11">
    <name type="scientific">Kryptobacter tengchongensis</name>
    <dbReference type="NCBI Taxonomy" id="1643429"/>
    <lineage>
        <taxon>Bacteria</taxon>
        <taxon>Pseudomonadati</taxon>
        <taxon>Candidatus Kryptoniota</taxon>
        <taxon>Candidatus Kryptobacter</taxon>
    </lineage>
</organism>
<dbReference type="GO" id="GO:0016757">
    <property type="term" value="F:glycosyltransferase activity"/>
    <property type="evidence" value="ECO:0007669"/>
    <property type="project" value="UniProtKB-KW"/>
</dbReference>
<dbReference type="Pfam" id="PF13632">
    <property type="entry name" value="Glyco_trans_2_3"/>
    <property type="match status" value="1"/>
</dbReference>
<keyword evidence="2" id="KW-0328">Glycosyltransferase</keyword>
<evidence type="ECO:0000256" key="6">
    <source>
        <dbReference type="ARBA" id="ARBA00023136"/>
    </source>
</evidence>
<feature type="transmembrane region" description="Helical" evidence="7">
    <location>
        <begin position="197"/>
        <end position="221"/>
    </location>
</feature>